<gene>
    <name evidence="1" type="ORF">METZ01_LOCUS34771</name>
</gene>
<dbReference type="InterPro" id="IPR029058">
    <property type="entry name" value="AB_hydrolase_fold"/>
</dbReference>
<organism evidence="1">
    <name type="scientific">marine metagenome</name>
    <dbReference type="NCBI Taxonomy" id="408172"/>
    <lineage>
        <taxon>unclassified sequences</taxon>
        <taxon>metagenomes</taxon>
        <taxon>ecological metagenomes</taxon>
    </lineage>
</organism>
<evidence type="ECO:0008006" key="2">
    <source>
        <dbReference type="Google" id="ProtNLM"/>
    </source>
</evidence>
<evidence type="ECO:0000313" key="1">
    <source>
        <dbReference type="EMBL" id="SUZ81917.1"/>
    </source>
</evidence>
<dbReference type="AlphaFoldDB" id="A0A381QVY0"/>
<dbReference type="SUPFAM" id="SSF53474">
    <property type="entry name" value="alpha/beta-Hydrolases"/>
    <property type="match status" value="1"/>
</dbReference>
<sequence>MGSWQREFVSLESSTSARNGAGFYPCQGLYYSSSDKKPKTALIATHYNVDFSEHYLGEYMASRGYGFLGWNTRFRGNEGFFLLEHALIDIGAGVQWLKEKAGVERLVILGNSGGGSLMGAYQSQALGVTMTPTPGVSLPEGLNDLIPADFYISLCAHIGRPEVLTAWCDPSVIEESDPASIDPDLNMYDSANGPPYSKGFIARYRAAQEARNHRITKWCHAELDRLGKNGMFDRAFNLYRTWADLRLMDGAIDPSKREVGRCYAGDPKKANFSPRGIGLTNTLRTWLSMWSLKDSHCRGAPHLNRITQPALVLQSDADTGVFPSDAKAIFDAVGTKDKHLEMIEGDHYLQTP</sequence>
<protein>
    <recommendedName>
        <fullName evidence="2">Alpha/beta hydrolase</fullName>
    </recommendedName>
</protein>
<dbReference type="Gene3D" id="3.40.50.1820">
    <property type="entry name" value="alpha/beta hydrolase"/>
    <property type="match status" value="2"/>
</dbReference>
<accession>A0A381QVY0</accession>
<feature type="non-terminal residue" evidence="1">
    <location>
        <position position="1"/>
    </location>
</feature>
<feature type="non-terminal residue" evidence="1">
    <location>
        <position position="352"/>
    </location>
</feature>
<name>A0A381QVY0_9ZZZZ</name>
<dbReference type="EMBL" id="UINC01001483">
    <property type="protein sequence ID" value="SUZ81917.1"/>
    <property type="molecule type" value="Genomic_DNA"/>
</dbReference>
<proteinExistence type="predicted"/>
<reference evidence="1" key="1">
    <citation type="submission" date="2018-05" db="EMBL/GenBank/DDBJ databases">
        <authorList>
            <person name="Lanie J.A."/>
            <person name="Ng W.-L."/>
            <person name="Kazmierczak K.M."/>
            <person name="Andrzejewski T.M."/>
            <person name="Davidsen T.M."/>
            <person name="Wayne K.J."/>
            <person name="Tettelin H."/>
            <person name="Glass J.I."/>
            <person name="Rusch D."/>
            <person name="Podicherti R."/>
            <person name="Tsui H.-C.T."/>
            <person name="Winkler M.E."/>
        </authorList>
    </citation>
    <scope>NUCLEOTIDE SEQUENCE</scope>
</reference>